<dbReference type="PANTHER" id="PTHR22803">
    <property type="entry name" value="MANNOSE, PHOSPHOLIPASE, LECTIN RECEPTOR RELATED"/>
    <property type="match status" value="1"/>
</dbReference>
<dbReference type="RefSeq" id="XP_005094809.1">
    <property type="nucleotide sequence ID" value="XM_005094752.3"/>
</dbReference>
<protein>
    <submittedName>
        <fullName evidence="6">C-type lectin domain family 4 member F-like</fullName>
    </submittedName>
</protein>
<dbReference type="InterPro" id="IPR050111">
    <property type="entry name" value="C-type_lectin/snaclec_domain"/>
</dbReference>
<dbReference type="PROSITE" id="PS00615">
    <property type="entry name" value="C_TYPE_LECTIN_1"/>
    <property type="match status" value="1"/>
</dbReference>
<evidence type="ECO:0000259" key="4">
    <source>
        <dbReference type="PROSITE" id="PS50041"/>
    </source>
</evidence>
<proteinExistence type="predicted"/>
<dbReference type="CDD" id="cd00037">
    <property type="entry name" value="CLECT"/>
    <property type="match status" value="1"/>
</dbReference>
<dbReference type="Proteomes" id="UP000694888">
    <property type="component" value="Unplaced"/>
</dbReference>
<feature type="transmembrane region" description="Helical" evidence="3">
    <location>
        <begin position="25"/>
        <end position="47"/>
    </location>
</feature>
<evidence type="ECO:0000256" key="1">
    <source>
        <dbReference type="ARBA" id="ARBA00023157"/>
    </source>
</evidence>
<sequence>MDMRDDVPPRPQNGQSIHKYKKLCILKWICVVVTSLLVSSAAVVVIVQTVSAINKVSTDIGGRLSAVQEKFDSLEKKVSDDVNKAQSSDKAYILAAINQVSTIIISRLSAVQKKFDNLEEKVSDDVKARSSDKAGVLTAINQVSTNIGGQLSAVQKKFDSLEEKVSKVEDDVTAQSSDKACVLAAINQVSTNISRRLSAVQEKFDKLEEKVSEVEDDVKARSKLKLCSHGNGCELTSRPEAMTHCYTVFEQKTTWADARKKCESLGGFLAEFHDHASLEYVKRVVTTDTSRLWLGATDLGKEGIWTWVTSNRRLSVEDWARTQPDNYKNNEHCLEIRKEIGRKVWNDMPCDYKLGYLCQRDGDKCEGWL</sequence>
<dbReference type="SUPFAM" id="SSF56436">
    <property type="entry name" value="C-type lectin-like"/>
    <property type="match status" value="1"/>
</dbReference>
<gene>
    <name evidence="6" type="primary">LOC101856086</name>
</gene>
<dbReference type="InterPro" id="IPR001304">
    <property type="entry name" value="C-type_lectin-like"/>
</dbReference>
<keyword evidence="2" id="KW-0175">Coiled coil</keyword>
<evidence type="ECO:0000313" key="6">
    <source>
        <dbReference type="RefSeq" id="XP_005094809.1"/>
    </source>
</evidence>
<dbReference type="InterPro" id="IPR016186">
    <property type="entry name" value="C-type_lectin-like/link_sf"/>
</dbReference>
<name>A0ABM0JJ32_APLCA</name>
<organism evidence="5 6">
    <name type="scientific">Aplysia californica</name>
    <name type="common">California sea hare</name>
    <dbReference type="NCBI Taxonomy" id="6500"/>
    <lineage>
        <taxon>Eukaryota</taxon>
        <taxon>Metazoa</taxon>
        <taxon>Spiralia</taxon>
        <taxon>Lophotrochozoa</taxon>
        <taxon>Mollusca</taxon>
        <taxon>Gastropoda</taxon>
        <taxon>Heterobranchia</taxon>
        <taxon>Euthyneura</taxon>
        <taxon>Tectipleura</taxon>
        <taxon>Aplysiida</taxon>
        <taxon>Aplysioidea</taxon>
        <taxon>Aplysiidae</taxon>
        <taxon>Aplysia</taxon>
    </lineage>
</organism>
<keyword evidence="3" id="KW-0472">Membrane</keyword>
<dbReference type="SMART" id="SM00034">
    <property type="entry name" value="CLECT"/>
    <property type="match status" value="1"/>
</dbReference>
<dbReference type="GeneID" id="101856086"/>
<dbReference type="PROSITE" id="PS50041">
    <property type="entry name" value="C_TYPE_LECTIN_2"/>
    <property type="match status" value="1"/>
</dbReference>
<reference evidence="6" key="1">
    <citation type="submission" date="2025-08" db="UniProtKB">
        <authorList>
            <consortium name="RefSeq"/>
        </authorList>
    </citation>
    <scope>IDENTIFICATION</scope>
</reference>
<feature type="domain" description="C-type lectin" evidence="4">
    <location>
        <begin position="241"/>
        <end position="359"/>
    </location>
</feature>
<dbReference type="InterPro" id="IPR018378">
    <property type="entry name" value="C-type_lectin_CS"/>
</dbReference>
<evidence type="ECO:0000313" key="5">
    <source>
        <dbReference type="Proteomes" id="UP000694888"/>
    </source>
</evidence>
<feature type="coiled-coil region" evidence="2">
    <location>
        <begin position="151"/>
        <end position="217"/>
    </location>
</feature>
<keyword evidence="3" id="KW-0812">Transmembrane</keyword>
<dbReference type="InterPro" id="IPR016187">
    <property type="entry name" value="CTDL_fold"/>
</dbReference>
<accession>A0ABM0JJ32</accession>
<evidence type="ECO:0000256" key="2">
    <source>
        <dbReference type="SAM" id="Coils"/>
    </source>
</evidence>
<evidence type="ECO:0000256" key="3">
    <source>
        <dbReference type="SAM" id="Phobius"/>
    </source>
</evidence>
<keyword evidence="5" id="KW-1185">Reference proteome</keyword>
<keyword evidence="1" id="KW-1015">Disulfide bond</keyword>
<dbReference type="Gene3D" id="3.10.100.10">
    <property type="entry name" value="Mannose-Binding Protein A, subunit A"/>
    <property type="match status" value="1"/>
</dbReference>
<dbReference type="Pfam" id="PF00059">
    <property type="entry name" value="Lectin_C"/>
    <property type="match status" value="1"/>
</dbReference>
<keyword evidence="3" id="KW-1133">Transmembrane helix</keyword>